<dbReference type="OrthoDB" id="10027339at2759"/>
<sequence>MGPILQERTASAILKRVPVKEKIRVKNSENTAIVTSNNLTGGKVSQSQKPQKKTSLLHKNVISGQGKEPFLGAEIKGQHRNRTKQVKSPISGTYKMSR</sequence>
<feature type="compositionally biased region" description="Polar residues" evidence="1">
    <location>
        <begin position="86"/>
        <end position="98"/>
    </location>
</feature>
<name>A0A8J4UI53_CLAMG</name>
<reference evidence="2" key="1">
    <citation type="submission" date="2020-07" db="EMBL/GenBank/DDBJ databases">
        <title>Clarias magur genome sequencing, assembly and annotation.</title>
        <authorList>
            <person name="Kushwaha B."/>
            <person name="Kumar R."/>
            <person name="Das P."/>
            <person name="Joshi C.G."/>
            <person name="Kumar D."/>
            <person name="Nagpure N.S."/>
            <person name="Pandey M."/>
            <person name="Agarwal S."/>
            <person name="Srivastava S."/>
            <person name="Singh M."/>
            <person name="Sahoo L."/>
            <person name="Jayasankar P."/>
            <person name="Meher P.K."/>
            <person name="Koringa P.G."/>
            <person name="Iquebal M.A."/>
            <person name="Das S.P."/>
            <person name="Bit A."/>
            <person name="Patnaik S."/>
            <person name="Patel N."/>
            <person name="Shah T.M."/>
            <person name="Hinsu A."/>
            <person name="Jena J.K."/>
        </authorList>
    </citation>
    <scope>NUCLEOTIDE SEQUENCE</scope>
    <source>
        <strain evidence="2">CIFAMagur01</strain>
        <tissue evidence="2">Testis</tissue>
    </source>
</reference>
<feature type="region of interest" description="Disordered" evidence="1">
    <location>
        <begin position="76"/>
        <end position="98"/>
    </location>
</feature>
<dbReference type="AlphaFoldDB" id="A0A8J4UI53"/>
<gene>
    <name evidence="2" type="ORF">DAT39_001177</name>
</gene>
<accession>A0A8J4UI53</accession>
<feature type="non-terminal residue" evidence="2">
    <location>
        <position position="1"/>
    </location>
</feature>
<evidence type="ECO:0000256" key="1">
    <source>
        <dbReference type="SAM" id="MobiDB-lite"/>
    </source>
</evidence>
<protein>
    <submittedName>
        <fullName evidence="2">Protein FAM</fullName>
    </submittedName>
</protein>
<organism evidence="2 3">
    <name type="scientific">Clarias magur</name>
    <name type="common">Asian catfish</name>
    <name type="synonym">Macropteronotus magur</name>
    <dbReference type="NCBI Taxonomy" id="1594786"/>
    <lineage>
        <taxon>Eukaryota</taxon>
        <taxon>Metazoa</taxon>
        <taxon>Chordata</taxon>
        <taxon>Craniata</taxon>
        <taxon>Vertebrata</taxon>
        <taxon>Euteleostomi</taxon>
        <taxon>Actinopterygii</taxon>
        <taxon>Neopterygii</taxon>
        <taxon>Teleostei</taxon>
        <taxon>Ostariophysi</taxon>
        <taxon>Siluriformes</taxon>
        <taxon>Clariidae</taxon>
        <taxon>Clarias</taxon>
    </lineage>
</organism>
<keyword evidence="3" id="KW-1185">Reference proteome</keyword>
<dbReference type="EMBL" id="QNUK01000008">
    <property type="protein sequence ID" value="KAF5909023.1"/>
    <property type="molecule type" value="Genomic_DNA"/>
</dbReference>
<evidence type="ECO:0000313" key="3">
    <source>
        <dbReference type="Proteomes" id="UP000727407"/>
    </source>
</evidence>
<evidence type="ECO:0000313" key="2">
    <source>
        <dbReference type="EMBL" id="KAF5909023.1"/>
    </source>
</evidence>
<comment type="caution">
    <text evidence="2">The sequence shown here is derived from an EMBL/GenBank/DDBJ whole genome shotgun (WGS) entry which is preliminary data.</text>
</comment>
<proteinExistence type="predicted"/>
<dbReference type="Proteomes" id="UP000727407">
    <property type="component" value="Unassembled WGS sequence"/>
</dbReference>